<organism evidence="1 2">
    <name type="scientific">Nephila pilipes</name>
    <name type="common">Giant wood spider</name>
    <name type="synonym">Nephila maculata</name>
    <dbReference type="NCBI Taxonomy" id="299642"/>
    <lineage>
        <taxon>Eukaryota</taxon>
        <taxon>Metazoa</taxon>
        <taxon>Ecdysozoa</taxon>
        <taxon>Arthropoda</taxon>
        <taxon>Chelicerata</taxon>
        <taxon>Arachnida</taxon>
        <taxon>Araneae</taxon>
        <taxon>Araneomorphae</taxon>
        <taxon>Entelegynae</taxon>
        <taxon>Araneoidea</taxon>
        <taxon>Nephilidae</taxon>
        <taxon>Nephila</taxon>
    </lineage>
</organism>
<dbReference type="Gene3D" id="3.30.2310.20">
    <property type="entry name" value="RelE-like"/>
    <property type="match status" value="1"/>
</dbReference>
<dbReference type="InterPro" id="IPR035093">
    <property type="entry name" value="RelE/ParE_toxin_dom_sf"/>
</dbReference>
<accession>A0A8X6PNM6</accession>
<dbReference type="SUPFAM" id="SSF143011">
    <property type="entry name" value="RelE-like"/>
    <property type="match status" value="1"/>
</dbReference>
<gene>
    <name evidence="1" type="ORF">NPIL_11441</name>
</gene>
<dbReference type="Proteomes" id="UP000887013">
    <property type="component" value="Unassembled WGS sequence"/>
</dbReference>
<keyword evidence="2" id="KW-1185">Reference proteome</keyword>
<sequence>MVLALHFATKRVRQSLHDFPVWIQRKFEDSLSFLRRNPFAGKRLTGKLSSYWSMCVTHSCRILYTFDSETLCVHKIRDVLRHGPGPRL</sequence>
<dbReference type="AlphaFoldDB" id="A0A8X6PNM6"/>
<evidence type="ECO:0000313" key="2">
    <source>
        <dbReference type="Proteomes" id="UP000887013"/>
    </source>
</evidence>
<name>A0A8X6PNM6_NEPPI</name>
<protein>
    <recommendedName>
        <fullName evidence="3">Type II toxin-antitoxin system RelE/ParE family toxin</fullName>
    </recommendedName>
</protein>
<reference evidence="1" key="1">
    <citation type="submission" date="2020-08" db="EMBL/GenBank/DDBJ databases">
        <title>Multicomponent nature underlies the extraordinary mechanical properties of spider dragline silk.</title>
        <authorList>
            <person name="Kono N."/>
            <person name="Nakamura H."/>
            <person name="Mori M."/>
            <person name="Yoshida Y."/>
            <person name="Ohtoshi R."/>
            <person name="Malay A.D."/>
            <person name="Moran D.A.P."/>
            <person name="Tomita M."/>
            <person name="Numata K."/>
            <person name="Arakawa K."/>
        </authorList>
    </citation>
    <scope>NUCLEOTIDE SEQUENCE</scope>
</reference>
<evidence type="ECO:0000313" key="1">
    <source>
        <dbReference type="EMBL" id="GFT76519.1"/>
    </source>
</evidence>
<evidence type="ECO:0008006" key="3">
    <source>
        <dbReference type="Google" id="ProtNLM"/>
    </source>
</evidence>
<dbReference type="EMBL" id="BMAW01022143">
    <property type="protein sequence ID" value="GFT76519.1"/>
    <property type="molecule type" value="Genomic_DNA"/>
</dbReference>
<comment type="caution">
    <text evidence="1">The sequence shown here is derived from an EMBL/GenBank/DDBJ whole genome shotgun (WGS) entry which is preliminary data.</text>
</comment>
<proteinExistence type="predicted"/>